<evidence type="ECO:0000256" key="1">
    <source>
        <dbReference type="SAM" id="MobiDB-lite"/>
    </source>
</evidence>
<organism evidence="2 3">
    <name type="scientific">Streptantibioticus ferralitis</name>
    <dbReference type="NCBI Taxonomy" id="236510"/>
    <lineage>
        <taxon>Bacteria</taxon>
        <taxon>Bacillati</taxon>
        <taxon>Actinomycetota</taxon>
        <taxon>Actinomycetes</taxon>
        <taxon>Kitasatosporales</taxon>
        <taxon>Streptomycetaceae</taxon>
        <taxon>Streptantibioticus</taxon>
    </lineage>
</organism>
<dbReference type="Gene3D" id="3.40.50.300">
    <property type="entry name" value="P-loop containing nucleotide triphosphate hydrolases"/>
    <property type="match status" value="1"/>
</dbReference>
<sequence>MTRALVVIGSAKGSPGATTLILALAECWPTSDRQPRPLVVEADPSGGDVAARFELSDSPGLMAVAAAAAARRAVSPQVLGKRVQQVLGKCVQLLPGGAHVVVGPTGAQQAAAAVRLFAGNGAALLRAGMGSDGSVLVDVGRLQPETAWLVEAADRLLLVSRGEVDALAHAASTAADLRGSSRCVELVVVGPSPYPPSEIREVLGVQRVHRMPWDARTARALAGRASASPRRWRTAPLVRAASDLAWHLVTPVVESGESPGRDLTSLTTARPVPGQAAARTLEEGDVR</sequence>
<proteinExistence type="predicted"/>
<evidence type="ECO:0000313" key="3">
    <source>
        <dbReference type="Proteomes" id="UP001220022"/>
    </source>
</evidence>
<evidence type="ECO:0008006" key="4">
    <source>
        <dbReference type="Google" id="ProtNLM"/>
    </source>
</evidence>
<dbReference type="Proteomes" id="UP001220022">
    <property type="component" value="Unassembled WGS sequence"/>
</dbReference>
<reference evidence="2 3" key="1">
    <citation type="submission" date="2023-03" db="EMBL/GenBank/DDBJ databases">
        <title>Draft genome sequence of type strain Streptomyces ferralitis JCM 14344.</title>
        <authorList>
            <person name="Klaysubun C."/>
            <person name="Duangmal K."/>
        </authorList>
    </citation>
    <scope>NUCLEOTIDE SEQUENCE [LARGE SCALE GENOMIC DNA]</scope>
    <source>
        <strain evidence="2 3">JCM 14344</strain>
    </source>
</reference>
<dbReference type="EMBL" id="JARHTQ010000048">
    <property type="protein sequence ID" value="MDF2261127.1"/>
    <property type="molecule type" value="Genomic_DNA"/>
</dbReference>
<evidence type="ECO:0000313" key="2">
    <source>
        <dbReference type="EMBL" id="MDF2261127.1"/>
    </source>
</evidence>
<name>A0ABT5ZBB0_9ACTN</name>
<gene>
    <name evidence="2" type="ORF">P2L57_37045</name>
</gene>
<keyword evidence="3" id="KW-1185">Reference proteome</keyword>
<comment type="caution">
    <text evidence="2">The sequence shown here is derived from an EMBL/GenBank/DDBJ whole genome shotgun (WGS) entry which is preliminary data.</text>
</comment>
<dbReference type="InterPro" id="IPR027417">
    <property type="entry name" value="P-loop_NTPase"/>
</dbReference>
<protein>
    <recommendedName>
        <fullName evidence="4">MinD-like ATPase involved in chromosome partitioning or flagellar assembly</fullName>
    </recommendedName>
</protein>
<dbReference type="RefSeq" id="WP_275822419.1">
    <property type="nucleotide sequence ID" value="NZ_BAAANM010000044.1"/>
</dbReference>
<accession>A0ABT5ZBB0</accession>
<feature type="region of interest" description="Disordered" evidence="1">
    <location>
        <begin position="254"/>
        <end position="287"/>
    </location>
</feature>
<dbReference type="SUPFAM" id="SSF52540">
    <property type="entry name" value="P-loop containing nucleoside triphosphate hydrolases"/>
    <property type="match status" value="1"/>
</dbReference>